<reference evidence="1" key="1">
    <citation type="submission" date="2021-04" db="EMBL/GenBank/DDBJ databases">
        <title>Genome based classification of Actinospica acidithermotolerans sp. nov., an actinobacterium isolated from an Indonesian hot spring.</title>
        <authorList>
            <person name="Kusuma A.B."/>
            <person name="Putra K.E."/>
            <person name="Nafisah S."/>
            <person name="Loh J."/>
            <person name="Nouioui I."/>
            <person name="Goodfellow M."/>
        </authorList>
    </citation>
    <scope>NUCLEOTIDE SEQUENCE</scope>
    <source>
        <strain evidence="1">DSM 45618</strain>
    </source>
</reference>
<dbReference type="AlphaFoldDB" id="A0A8J8BFK4"/>
<gene>
    <name evidence="1" type="ORF">KGA66_24665</name>
</gene>
<sequence length="93" mass="10077">MTDDAAVLYELSWEPEAIEQLASLAKSYPEAAAGVVPAVHRLAAEPRPVDSTPLGGSGTYRRLQTGYIRVIYAISETTHTVRVVLVGRADQPR</sequence>
<comment type="caution">
    <text evidence="1">The sequence shown here is derived from an EMBL/GenBank/DDBJ whole genome shotgun (WGS) entry which is preliminary data.</text>
</comment>
<dbReference type="EMBL" id="JAGSXH010000134">
    <property type="protein sequence ID" value="MBS2966261.1"/>
    <property type="molecule type" value="Genomic_DNA"/>
</dbReference>
<protein>
    <submittedName>
        <fullName evidence="1">Type II toxin-antitoxin system RelE/ParE family toxin</fullName>
    </submittedName>
</protein>
<evidence type="ECO:0000313" key="2">
    <source>
        <dbReference type="Proteomes" id="UP000677913"/>
    </source>
</evidence>
<dbReference type="RefSeq" id="WP_211471164.1">
    <property type="nucleotide sequence ID" value="NZ_JAGSXH010000134.1"/>
</dbReference>
<dbReference type="Gene3D" id="3.30.2310.20">
    <property type="entry name" value="RelE-like"/>
    <property type="match status" value="1"/>
</dbReference>
<dbReference type="InterPro" id="IPR035093">
    <property type="entry name" value="RelE/ParE_toxin_dom_sf"/>
</dbReference>
<evidence type="ECO:0000313" key="1">
    <source>
        <dbReference type="EMBL" id="MBS2966261.1"/>
    </source>
</evidence>
<name>A0A8J8BFK4_9ACTN</name>
<proteinExistence type="predicted"/>
<keyword evidence="2" id="KW-1185">Reference proteome</keyword>
<organism evidence="1 2">
    <name type="scientific">Actinocrinis puniceicyclus</name>
    <dbReference type="NCBI Taxonomy" id="977794"/>
    <lineage>
        <taxon>Bacteria</taxon>
        <taxon>Bacillati</taxon>
        <taxon>Actinomycetota</taxon>
        <taxon>Actinomycetes</taxon>
        <taxon>Catenulisporales</taxon>
        <taxon>Actinospicaceae</taxon>
        <taxon>Actinocrinis</taxon>
    </lineage>
</organism>
<dbReference type="Proteomes" id="UP000677913">
    <property type="component" value="Unassembled WGS sequence"/>
</dbReference>
<dbReference type="SUPFAM" id="SSF143011">
    <property type="entry name" value="RelE-like"/>
    <property type="match status" value="1"/>
</dbReference>
<accession>A0A8J8BFK4</accession>